<feature type="non-terminal residue" evidence="1">
    <location>
        <position position="1"/>
    </location>
</feature>
<sequence>YNKLSGYIAYAKSIDPHFYTKLNRKYFQEMRGLENSHNKVI</sequence>
<reference evidence="1" key="2">
    <citation type="submission" date="2018-07" db="EMBL/GenBank/DDBJ databases">
        <authorList>
            <consortium name="NCBI Pathogen Detection Project"/>
        </authorList>
    </citation>
    <scope>NUCLEOTIDE SEQUENCE</scope>
    <source>
        <strain evidence="1">09-1705</strain>
    </source>
</reference>
<keyword evidence="1" id="KW-0808">Transferase</keyword>
<dbReference type="GO" id="GO:0003964">
    <property type="term" value="F:RNA-directed DNA polymerase activity"/>
    <property type="evidence" value="ECO:0007669"/>
    <property type="project" value="UniProtKB-KW"/>
</dbReference>
<name>A0A729G0D0_SALET</name>
<dbReference type="EMBL" id="DAAROI010000029">
    <property type="protein sequence ID" value="HAE3204686.1"/>
    <property type="molecule type" value="Genomic_DNA"/>
</dbReference>
<comment type="caution">
    <text evidence="1">The sequence shown here is derived from an EMBL/GenBank/DDBJ whole genome shotgun (WGS) entry which is preliminary data.</text>
</comment>
<gene>
    <name evidence="1" type="ORF">G3448_003000</name>
</gene>
<keyword evidence="1" id="KW-0548">Nucleotidyltransferase</keyword>
<protein>
    <submittedName>
        <fullName evidence="1">RNA-directed DNA polymerase</fullName>
    </submittedName>
</protein>
<reference evidence="1" key="1">
    <citation type="journal article" date="2018" name="Genome Biol.">
        <title>SKESA: strategic k-mer extension for scrupulous assemblies.</title>
        <authorList>
            <person name="Souvorov A."/>
            <person name="Agarwala R."/>
            <person name="Lipman D.J."/>
        </authorList>
    </citation>
    <scope>NUCLEOTIDE SEQUENCE</scope>
    <source>
        <strain evidence="1">09-1705</strain>
    </source>
</reference>
<proteinExistence type="predicted"/>
<dbReference type="AlphaFoldDB" id="A0A729G0D0"/>
<keyword evidence="1" id="KW-0695">RNA-directed DNA polymerase</keyword>
<evidence type="ECO:0000313" key="1">
    <source>
        <dbReference type="EMBL" id="HAE3204686.1"/>
    </source>
</evidence>
<accession>A0A729G0D0</accession>
<organism evidence="1">
    <name type="scientific">Salmonella enterica subsp. enterica serovar 4,[5],12:b:-</name>
    <dbReference type="NCBI Taxonomy" id="1340177"/>
    <lineage>
        <taxon>Bacteria</taxon>
        <taxon>Pseudomonadati</taxon>
        <taxon>Pseudomonadota</taxon>
        <taxon>Gammaproteobacteria</taxon>
        <taxon>Enterobacterales</taxon>
        <taxon>Enterobacteriaceae</taxon>
        <taxon>Salmonella</taxon>
    </lineage>
</organism>